<protein>
    <submittedName>
        <fullName evidence="2">Adenylyl cyclase-associated protein</fullName>
    </submittedName>
</protein>
<accession>A0A1D6GIR0</accession>
<organism evidence="2">
    <name type="scientific">Zea mays</name>
    <name type="common">Maize</name>
    <dbReference type="NCBI Taxonomy" id="4577"/>
    <lineage>
        <taxon>Eukaryota</taxon>
        <taxon>Viridiplantae</taxon>
        <taxon>Streptophyta</taxon>
        <taxon>Embryophyta</taxon>
        <taxon>Tracheophyta</taxon>
        <taxon>Spermatophyta</taxon>
        <taxon>Magnoliopsida</taxon>
        <taxon>Liliopsida</taxon>
        <taxon>Poales</taxon>
        <taxon>Poaceae</taxon>
        <taxon>PACMAD clade</taxon>
        <taxon>Panicoideae</taxon>
        <taxon>Andropogonodae</taxon>
        <taxon>Andropogoneae</taxon>
        <taxon>Tripsacinae</taxon>
        <taxon>Zea</taxon>
    </lineage>
</organism>
<evidence type="ECO:0000313" key="2">
    <source>
        <dbReference type="EMBL" id="AQK63295.1"/>
    </source>
</evidence>
<dbReference type="EMBL" id="CM000781">
    <property type="protein sequence ID" value="AQK63295.1"/>
    <property type="molecule type" value="Genomic_DNA"/>
</dbReference>
<gene>
    <name evidence="2" type="ORF">ZEAMMB73_Zm00001d013389</name>
</gene>
<evidence type="ECO:0000256" key="1">
    <source>
        <dbReference type="SAM" id="MobiDB-lite"/>
    </source>
</evidence>
<reference evidence="2" key="1">
    <citation type="submission" date="2015-12" db="EMBL/GenBank/DDBJ databases">
        <title>Update maize B73 reference genome by single molecule sequencing technologies.</title>
        <authorList>
            <consortium name="Maize Genome Sequencing Project"/>
            <person name="Ware D."/>
        </authorList>
    </citation>
    <scope>NUCLEOTIDE SEQUENCE</scope>
    <source>
        <tissue evidence="2">Seedling</tissue>
    </source>
</reference>
<name>A0A1D6GIR0_MAIZE</name>
<feature type="compositionally biased region" description="Low complexity" evidence="1">
    <location>
        <begin position="1"/>
        <end position="13"/>
    </location>
</feature>
<proteinExistence type="predicted"/>
<dbReference type="AlphaFoldDB" id="A0A1D6GIR0"/>
<feature type="region of interest" description="Disordered" evidence="1">
    <location>
        <begin position="1"/>
        <end position="28"/>
    </location>
</feature>
<sequence>MAKGNMTTTTNTGTGEGRQRRAVVAKPRNTPLETTLIVHQRDFQNLDSLLPLHQMPHLRRKPTHEGGGGGSPHVIVAESHPLT</sequence>
<feature type="region of interest" description="Disordered" evidence="1">
    <location>
        <begin position="58"/>
        <end position="83"/>
    </location>
</feature>